<evidence type="ECO:0000256" key="3">
    <source>
        <dbReference type="RuleBase" id="RU000363"/>
    </source>
</evidence>
<comment type="similarity">
    <text evidence="1 3">Belongs to the short-chain dehydrogenases/reductases (SDR) family.</text>
</comment>
<dbReference type="InterPro" id="IPR036291">
    <property type="entry name" value="NAD(P)-bd_dom_sf"/>
</dbReference>
<proteinExistence type="inferred from homology"/>
<dbReference type="EMBL" id="JBHUHR010000021">
    <property type="protein sequence ID" value="MFD2034614.1"/>
    <property type="molecule type" value="Genomic_DNA"/>
</dbReference>
<evidence type="ECO:0000313" key="4">
    <source>
        <dbReference type="EMBL" id="MFD2034614.1"/>
    </source>
</evidence>
<evidence type="ECO:0000256" key="2">
    <source>
        <dbReference type="ARBA" id="ARBA00023002"/>
    </source>
</evidence>
<dbReference type="PANTHER" id="PTHR43976">
    <property type="entry name" value="SHORT CHAIN DEHYDROGENASE"/>
    <property type="match status" value="1"/>
</dbReference>
<dbReference type="RefSeq" id="WP_376884935.1">
    <property type="nucleotide sequence ID" value="NZ_JBHUHR010000021.1"/>
</dbReference>
<dbReference type="CDD" id="cd05374">
    <property type="entry name" value="17beta-HSD-like_SDR_c"/>
    <property type="match status" value="1"/>
</dbReference>
<dbReference type="SUPFAM" id="SSF51735">
    <property type="entry name" value="NAD(P)-binding Rossmann-fold domains"/>
    <property type="match status" value="1"/>
</dbReference>
<sequence length="272" mass="29832">MKKTIFITGASRGFGKIWTEAFLKRGDNVVATVRNTESLKDLASEYQENLLVLQLDVTDKKAAFEAISKAKNHFGAIDVLINNAGYGHFGAIEELTENEVRAQMETNLFGVLWLTQAIIPIMRDQNSGHIIQVSSALGLVAFPTTGIYSASKFAVEAISESLASEVAGFGIKVTLVEPNGYLTEFSTSSGAQSEPIGLYDEIRAALKDANRPEDLGVSEATIKAMFRLIDAEQPPLRLILGRVGFQWIKHTYGERMKTWEAWQDVSEAAQGN</sequence>
<dbReference type="PRINTS" id="PR00080">
    <property type="entry name" value="SDRFAMILY"/>
</dbReference>
<protein>
    <submittedName>
        <fullName evidence="4">SDR family NAD(P)-dependent oxidoreductase</fullName>
    </submittedName>
</protein>
<dbReference type="InterPro" id="IPR002347">
    <property type="entry name" value="SDR_fam"/>
</dbReference>
<evidence type="ECO:0000313" key="5">
    <source>
        <dbReference type="Proteomes" id="UP001597361"/>
    </source>
</evidence>
<comment type="caution">
    <text evidence="4">The sequence shown here is derived from an EMBL/GenBank/DDBJ whole genome shotgun (WGS) entry which is preliminary data.</text>
</comment>
<name>A0ABW4VIS7_9BACT</name>
<dbReference type="Gene3D" id="3.40.50.720">
    <property type="entry name" value="NAD(P)-binding Rossmann-like Domain"/>
    <property type="match status" value="1"/>
</dbReference>
<dbReference type="NCBIfam" id="NF006114">
    <property type="entry name" value="PRK08263.1"/>
    <property type="match status" value="1"/>
</dbReference>
<evidence type="ECO:0000256" key="1">
    <source>
        <dbReference type="ARBA" id="ARBA00006484"/>
    </source>
</evidence>
<accession>A0ABW4VIS7</accession>
<keyword evidence="2" id="KW-0560">Oxidoreductase</keyword>
<dbReference type="PROSITE" id="PS00061">
    <property type="entry name" value="ADH_SHORT"/>
    <property type="match status" value="1"/>
</dbReference>
<reference evidence="5" key="1">
    <citation type="journal article" date="2019" name="Int. J. Syst. Evol. Microbiol.">
        <title>The Global Catalogue of Microorganisms (GCM) 10K type strain sequencing project: providing services to taxonomists for standard genome sequencing and annotation.</title>
        <authorList>
            <consortium name="The Broad Institute Genomics Platform"/>
            <consortium name="The Broad Institute Genome Sequencing Center for Infectious Disease"/>
            <person name="Wu L."/>
            <person name="Ma J."/>
        </authorList>
    </citation>
    <scope>NUCLEOTIDE SEQUENCE [LARGE SCALE GENOMIC DNA]</scope>
    <source>
        <strain evidence="5">CGMCC 1.15180</strain>
    </source>
</reference>
<dbReference type="PANTHER" id="PTHR43976:SF16">
    <property type="entry name" value="SHORT-CHAIN DEHYDROGENASE_REDUCTASE FAMILY PROTEIN"/>
    <property type="match status" value="1"/>
</dbReference>
<keyword evidence="5" id="KW-1185">Reference proteome</keyword>
<dbReference type="Pfam" id="PF00106">
    <property type="entry name" value="adh_short"/>
    <property type="match status" value="1"/>
</dbReference>
<organism evidence="4 5">
    <name type="scientific">Belliella marina</name>
    <dbReference type="NCBI Taxonomy" id="1644146"/>
    <lineage>
        <taxon>Bacteria</taxon>
        <taxon>Pseudomonadati</taxon>
        <taxon>Bacteroidota</taxon>
        <taxon>Cytophagia</taxon>
        <taxon>Cytophagales</taxon>
        <taxon>Cyclobacteriaceae</taxon>
        <taxon>Belliella</taxon>
    </lineage>
</organism>
<dbReference type="InterPro" id="IPR020904">
    <property type="entry name" value="Sc_DH/Rdtase_CS"/>
</dbReference>
<dbReference type="PRINTS" id="PR00081">
    <property type="entry name" value="GDHRDH"/>
</dbReference>
<dbReference type="InterPro" id="IPR051911">
    <property type="entry name" value="SDR_oxidoreductase"/>
</dbReference>
<dbReference type="Proteomes" id="UP001597361">
    <property type="component" value="Unassembled WGS sequence"/>
</dbReference>
<gene>
    <name evidence="4" type="ORF">ACFSKL_07440</name>
</gene>